<dbReference type="Pfam" id="PF07950">
    <property type="entry name" value="MCP1_TM"/>
    <property type="match status" value="1"/>
</dbReference>
<dbReference type="EMBL" id="MU002031">
    <property type="protein sequence ID" value="KAF2791206.1"/>
    <property type="molecule type" value="Genomic_DNA"/>
</dbReference>
<evidence type="ECO:0000256" key="1">
    <source>
        <dbReference type="SAM" id="MobiDB-lite"/>
    </source>
</evidence>
<dbReference type="OrthoDB" id="10259513at2759"/>
<organism evidence="4 5">
    <name type="scientific">Melanomma pulvis-pyrius CBS 109.77</name>
    <dbReference type="NCBI Taxonomy" id="1314802"/>
    <lineage>
        <taxon>Eukaryota</taxon>
        <taxon>Fungi</taxon>
        <taxon>Dikarya</taxon>
        <taxon>Ascomycota</taxon>
        <taxon>Pezizomycotina</taxon>
        <taxon>Dothideomycetes</taxon>
        <taxon>Pleosporomycetidae</taxon>
        <taxon>Pleosporales</taxon>
        <taxon>Melanommataceae</taxon>
        <taxon>Melanomma</taxon>
    </lineage>
</organism>
<evidence type="ECO:0000256" key="2">
    <source>
        <dbReference type="SAM" id="Phobius"/>
    </source>
</evidence>
<keyword evidence="2" id="KW-0472">Membrane</keyword>
<feature type="transmembrane region" description="Helical" evidence="2">
    <location>
        <begin position="75"/>
        <end position="99"/>
    </location>
</feature>
<dbReference type="GO" id="GO:0055088">
    <property type="term" value="P:lipid homeostasis"/>
    <property type="evidence" value="ECO:0007669"/>
    <property type="project" value="InterPro"/>
</dbReference>
<feature type="transmembrane region" description="Helical" evidence="2">
    <location>
        <begin position="119"/>
        <end position="139"/>
    </location>
</feature>
<dbReference type="InterPro" id="IPR039960">
    <property type="entry name" value="MCP1"/>
</dbReference>
<feature type="transmembrane region" description="Helical" evidence="2">
    <location>
        <begin position="260"/>
        <end position="282"/>
    </location>
</feature>
<dbReference type="PANTHER" id="PTHR38409">
    <property type="entry name" value="MDM10-COMPLEMENTING PROTEIN 1"/>
    <property type="match status" value="1"/>
</dbReference>
<keyword evidence="5" id="KW-1185">Reference proteome</keyword>
<evidence type="ECO:0000259" key="3">
    <source>
        <dbReference type="Pfam" id="PF07950"/>
    </source>
</evidence>
<dbReference type="GO" id="GO:0007005">
    <property type="term" value="P:mitochondrion organization"/>
    <property type="evidence" value="ECO:0007669"/>
    <property type="project" value="TreeGrafter"/>
</dbReference>
<keyword evidence="2" id="KW-1133">Transmembrane helix</keyword>
<gene>
    <name evidence="4" type="ORF">K505DRAFT_281123</name>
</gene>
<dbReference type="InterPro" id="IPR012472">
    <property type="entry name" value="MCP1_TM"/>
</dbReference>
<keyword evidence="2" id="KW-0812">Transmembrane</keyword>
<feature type="domain" description="Mitochondrial adapter protein MCP1 transmembrane" evidence="3">
    <location>
        <begin position="176"/>
        <end position="286"/>
    </location>
</feature>
<feature type="region of interest" description="Disordered" evidence="1">
    <location>
        <begin position="1"/>
        <end position="55"/>
    </location>
</feature>
<reference evidence="4" key="1">
    <citation type="journal article" date="2020" name="Stud. Mycol.">
        <title>101 Dothideomycetes genomes: a test case for predicting lifestyles and emergence of pathogens.</title>
        <authorList>
            <person name="Haridas S."/>
            <person name="Albert R."/>
            <person name="Binder M."/>
            <person name="Bloem J."/>
            <person name="Labutti K."/>
            <person name="Salamov A."/>
            <person name="Andreopoulos B."/>
            <person name="Baker S."/>
            <person name="Barry K."/>
            <person name="Bills G."/>
            <person name="Bluhm B."/>
            <person name="Cannon C."/>
            <person name="Castanera R."/>
            <person name="Culley D."/>
            <person name="Daum C."/>
            <person name="Ezra D."/>
            <person name="Gonzalez J."/>
            <person name="Henrissat B."/>
            <person name="Kuo A."/>
            <person name="Liang C."/>
            <person name="Lipzen A."/>
            <person name="Lutzoni F."/>
            <person name="Magnuson J."/>
            <person name="Mondo S."/>
            <person name="Nolan M."/>
            <person name="Ohm R."/>
            <person name="Pangilinan J."/>
            <person name="Park H.-J."/>
            <person name="Ramirez L."/>
            <person name="Alfaro M."/>
            <person name="Sun H."/>
            <person name="Tritt A."/>
            <person name="Yoshinaga Y."/>
            <person name="Zwiers L.-H."/>
            <person name="Turgeon B."/>
            <person name="Goodwin S."/>
            <person name="Spatafora J."/>
            <person name="Crous P."/>
            <person name="Grigoriev I."/>
        </authorList>
    </citation>
    <scope>NUCLEOTIDE SEQUENCE</scope>
    <source>
        <strain evidence="4">CBS 109.77</strain>
    </source>
</reference>
<dbReference type="PANTHER" id="PTHR38409:SF1">
    <property type="entry name" value="MITOCHONDRIAL ADAPTER PROTEIN MCP1"/>
    <property type="match status" value="1"/>
</dbReference>
<evidence type="ECO:0000313" key="5">
    <source>
        <dbReference type="Proteomes" id="UP000799757"/>
    </source>
</evidence>
<evidence type="ECO:0000313" key="4">
    <source>
        <dbReference type="EMBL" id="KAF2791206.1"/>
    </source>
</evidence>
<sequence>MSDDLPPTPDEGEGVMGLTEVDPSPVEETPFEFKEGYFPSSSSSPSPQPSRTSTLGLGSHGPAYYLYRVQKYSSYAFTIFASFHIANTSLIPLLTRSVYESNRYLLLTRPFYQSALTEPLLVAIPLVAHVSSGIALRLYRRRQALHRYGAESHQDRRKIPWPPFSGTSVLGYALLPFAGFHIWTTRILPVYMHGDSSLISLGYISHGFSLHPVISFAGFAALVSVGAWHTTWGWARWLGLAPTQITETDSRRQIVKKRRWYGINAISALVAGLWLAGSLGVVGRGGKTEGWIGREFDELYKCVPLIGKWN</sequence>
<proteinExistence type="predicted"/>
<dbReference type="GO" id="GO:0005741">
    <property type="term" value="C:mitochondrial outer membrane"/>
    <property type="evidence" value="ECO:0007669"/>
    <property type="project" value="TreeGrafter"/>
</dbReference>
<feature type="transmembrane region" description="Helical" evidence="2">
    <location>
        <begin position="160"/>
        <end position="183"/>
    </location>
</feature>
<feature type="transmembrane region" description="Helical" evidence="2">
    <location>
        <begin position="203"/>
        <end position="228"/>
    </location>
</feature>
<name>A0A6A6X4A3_9PLEO</name>
<dbReference type="AlphaFoldDB" id="A0A6A6X4A3"/>
<dbReference type="Proteomes" id="UP000799757">
    <property type="component" value="Unassembled WGS sequence"/>
</dbReference>
<accession>A0A6A6X4A3</accession>
<protein>
    <recommendedName>
        <fullName evidence="3">Mitochondrial adapter protein MCP1 transmembrane domain-containing protein</fullName>
    </recommendedName>
</protein>